<evidence type="ECO:0000313" key="1">
    <source>
        <dbReference type="EMBL" id="OAE32222.1"/>
    </source>
</evidence>
<name>A0A176WIQ0_MARPO</name>
<proteinExistence type="predicted"/>
<dbReference type="Proteomes" id="UP000077202">
    <property type="component" value="Unassembled WGS sequence"/>
</dbReference>
<reference evidence="1" key="1">
    <citation type="submission" date="2016-03" db="EMBL/GenBank/DDBJ databases">
        <title>Mechanisms controlling the formation of the plant cell surface in tip-growing cells are functionally conserved among land plants.</title>
        <authorList>
            <person name="Honkanen S."/>
            <person name="Jones V.A."/>
            <person name="Morieri G."/>
            <person name="Champion C."/>
            <person name="Hetherington A.J."/>
            <person name="Kelly S."/>
            <person name="Saint-Marcoux D."/>
            <person name="Proust H."/>
            <person name="Prescott H."/>
            <person name="Dolan L."/>
        </authorList>
    </citation>
    <scope>NUCLEOTIDE SEQUENCE [LARGE SCALE GENOMIC DNA]</scope>
    <source>
        <tissue evidence="1">Whole gametophyte</tissue>
    </source>
</reference>
<keyword evidence="2" id="KW-1185">Reference proteome</keyword>
<accession>A0A176WIQ0</accession>
<dbReference type="AlphaFoldDB" id="A0A176WIQ0"/>
<dbReference type="EMBL" id="LVLJ01000878">
    <property type="protein sequence ID" value="OAE32222.1"/>
    <property type="molecule type" value="Genomic_DNA"/>
</dbReference>
<comment type="caution">
    <text evidence="1">The sequence shown here is derived from an EMBL/GenBank/DDBJ whole genome shotgun (WGS) entry which is preliminary data.</text>
</comment>
<evidence type="ECO:0000313" key="2">
    <source>
        <dbReference type="Proteomes" id="UP000077202"/>
    </source>
</evidence>
<sequence length="173" mass="19908">MKELQNQSTEMKYQVLRKRQVEEVEKRRYSEKACEGLREDVEKAKCVTVDLLSRLEACRTAYNAELLRVDALTAASVKKKQEYEIKLAVKAKKLVEYEVETHKWLLLRELEHHAAKMVAGSVRRQRRLAKKLDALLSRSSDAVVNLELELASILQRLGLDQKLEEVATTNSAK</sequence>
<gene>
    <name evidence="1" type="ORF">AXG93_4525s1030</name>
</gene>
<organism evidence="1 2">
    <name type="scientific">Marchantia polymorpha subsp. ruderalis</name>
    <dbReference type="NCBI Taxonomy" id="1480154"/>
    <lineage>
        <taxon>Eukaryota</taxon>
        <taxon>Viridiplantae</taxon>
        <taxon>Streptophyta</taxon>
        <taxon>Embryophyta</taxon>
        <taxon>Marchantiophyta</taxon>
        <taxon>Marchantiopsida</taxon>
        <taxon>Marchantiidae</taxon>
        <taxon>Marchantiales</taxon>
        <taxon>Marchantiaceae</taxon>
        <taxon>Marchantia</taxon>
    </lineage>
</organism>
<protein>
    <submittedName>
        <fullName evidence="1">Uncharacterized protein</fullName>
    </submittedName>
</protein>